<dbReference type="Gene3D" id="3.40.50.720">
    <property type="entry name" value="NAD(P)-binding Rossmann-like Domain"/>
    <property type="match status" value="1"/>
</dbReference>
<protein>
    <submittedName>
        <fullName evidence="2">NAD(P)-dependent dehydrogenase (Short-subunit alcohol dehydrogenase family)</fullName>
    </submittedName>
</protein>
<dbReference type="AlphaFoldDB" id="A0A2T6A2T9"/>
<name>A0A2T6A2T9_9RHOB</name>
<dbReference type="RefSeq" id="WP_054303827.1">
    <property type="nucleotide sequence ID" value="NZ_QBKP01000046.1"/>
</dbReference>
<dbReference type="PANTHER" id="PTHR42760:SF106">
    <property type="entry name" value="PROTEIN FIXR"/>
    <property type="match status" value="1"/>
</dbReference>
<dbReference type="SUPFAM" id="SSF51735">
    <property type="entry name" value="NAD(P)-binding Rossmann-fold domains"/>
    <property type="match status" value="1"/>
</dbReference>
<dbReference type="Pfam" id="PF13561">
    <property type="entry name" value="adh_short_C2"/>
    <property type="match status" value="1"/>
</dbReference>
<dbReference type="PRINTS" id="PR00081">
    <property type="entry name" value="GDHRDH"/>
</dbReference>
<dbReference type="EMBL" id="QBKP01000046">
    <property type="protein sequence ID" value="PTX38105.1"/>
    <property type="molecule type" value="Genomic_DNA"/>
</dbReference>
<gene>
    <name evidence="2" type="ORF">C8N34_1468</name>
</gene>
<dbReference type="GO" id="GO:0016616">
    <property type="term" value="F:oxidoreductase activity, acting on the CH-OH group of donors, NAD or NADP as acceptor"/>
    <property type="evidence" value="ECO:0007669"/>
    <property type="project" value="TreeGrafter"/>
</dbReference>
<dbReference type="InterPro" id="IPR002347">
    <property type="entry name" value="SDR_fam"/>
</dbReference>
<evidence type="ECO:0000313" key="3">
    <source>
        <dbReference type="Proteomes" id="UP000244224"/>
    </source>
</evidence>
<sequence length="243" mass="25758">MSEQKVMVLTGASRGIGHATVKRFSAEGWRVLTCSRQAFDPRCPWPGGEENHIQIDLASPDATIAAIATIKEKLGGRLNALVNNAGISPKGPGGARLNTLETDLRTWGHVFHVNFFASIVLARGLKDELSAARGSVVNVTSIAGARVHPFAGAAYATSKAALAALTREMAHDFGPMGVRVNAIAPGEIETSILSPGTEKIVEKLPLQRLGQPKEVADVIWFLCSDQASYISGSEIEVNGAQHV</sequence>
<dbReference type="CDD" id="cd05233">
    <property type="entry name" value="SDR_c"/>
    <property type="match status" value="1"/>
</dbReference>
<evidence type="ECO:0000256" key="1">
    <source>
        <dbReference type="ARBA" id="ARBA00006484"/>
    </source>
</evidence>
<dbReference type="FunFam" id="3.40.50.720:FF:000084">
    <property type="entry name" value="Short-chain dehydrogenase reductase"/>
    <property type="match status" value="1"/>
</dbReference>
<dbReference type="Proteomes" id="UP000244224">
    <property type="component" value="Unassembled WGS sequence"/>
</dbReference>
<comment type="similarity">
    <text evidence="1">Belongs to the short-chain dehydrogenases/reductases (SDR) family.</text>
</comment>
<organism evidence="2 3">
    <name type="scientific">Gemmobacter caeni</name>
    <dbReference type="NCBI Taxonomy" id="589035"/>
    <lineage>
        <taxon>Bacteria</taxon>
        <taxon>Pseudomonadati</taxon>
        <taxon>Pseudomonadota</taxon>
        <taxon>Alphaproteobacteria</taxon>
        <taxon>Rhodobacterales</taxon>
        <taxon>Paracoccaceae</taxon>
        <taxon>Gemmobacter</taxon>
    </lineage>
</organism>
<proteinExistence type="inferred from homology"/>
<dbReference type="InterPro" id="IPR020904">
    <property type="entry name" value="Sc_DH/Rdtase_CS"/>
</dbReference>
<reference evidence="2 3" key="1">
    <citation type="submission" date="2018-04" db="EMBL/GenBank/DDBJ databases">
        <title>Genomic Encyclopedia of Archaeal and Bacterial Type Strains, Phase II (KMG-II): from individual species to whole genera.</title>
        <authorList>
            <person name="Goeker M."/>
        </authorList>
    </citation>
    <scope>NUCLEOTIDE SEQUENCE [LARGE SCALE GENOMIC DNA]</scope>
    <source>
        <strain evidence="2 3">DSM 21823</strain>
    </source>
</reference>
<comment type="caution">
    <text evidence="2">The sequence shown here is derived from an EMBL/GenBank/DDBJ whole genome shotgun (WGS) entry which is preliminary data.</text>
</comment>
<dbReference type="PRINTS" id="PR00080">
    <property type="entry name" value="SDRFAMILY"/>
</dbReference>
<dbReference type="PROSITE" id="PS00061">
    <property type="entry name" value="ADH_SHORT"/>
    <property type="match status" value="1"/>
</dbReference>
<dbReference type="PANTHER" id="PTHR42760">
    <property type="entry name" value="SHORT-CHAIN DEHYDROGENASES/REDUCTASES FAMILY MEMBER"/>
    <property type="match status" value="1"/>
</dbReference>
<evidence type="ECO:0000313" key="2">
    <source>
        <dbReference type="EMBL" id="PTX38105.1"/>
    </source>
</evidence>
<keyword evidence="3" id="KW-1185">Reference proteome</keyword>
<dbReference type="OrthoDB" id="9779623at2"/>
<accession>A0A2T6A2T9</accession>
<dbReference type="InterPro" id="IPR036291">
    <property type="entry name" value="NAD(P)-bd_dom_sf"/>
</dbReference>